<dbReference type="AlphaFoldDB" id="A0A3A2ZWL3"/>
<evidence type="ECO:0000313" key="1">
    <source>
        <dbReference type="EMBL" id="RJE27090.1"/>
    </source>
</evidence>
<accession>A0A3A2ZWL3</accession>
<name>A0A3A2ZWL3_9EURO</name>
<evidence type="ECO:0000313" key="2">
    <source>
        <dbReference type="Proteomes" id="UP000266188"/>
    </source>
</evidence>
<dbReference type="Proteomes" id="UP000266188">
    <property type="component" value="Unassembled WGS sequence"/>
</dbReference>
<protein>
    <submittedName>
        <fullName evidence="1">Uncharacterized protein</fullName>
    </submittedName>
</protein>
<organism evidence="1 2">
    <name type="scientific">Aspergillus sclerotialis</name>
    <dbReference type="NCBI Taxonomy" id="2070753"/>
    <lineage>
        <taxon>Eukaryota</taxon>
        <taxon>Fungi</taxon>
        <taxon>Dikarya</taxon>
        <taxon>Ascomycota</taxon>
        <taxon>Pezizomycotina</taxon>
        <taxon>Eurotiomycetes</taxon>
        <taxon>Eurotiomycetidae</taxon>
        <taxon>Eurotiales</taxon>
        <taxon>Aspergillaceae</taxon>
        <taxon>Aspergillus</taxon>
        <taxon>Aspergillus subgen. Polypaecilum</taxon>
    </lineage>
</organism>
<sequence length="107" mass="11852">MEEIAEEWAPGIFDVQFDSVCSVPHAPVGTIPPYPPLCKDAQSGTGDGAYAFPYHLMAEHHLIIRKISHIIPELSMRWYVPAKLILLNIASALGQIEKRKRLVSGCV</sequence>
<dbReference type="EMBL" id="MVGC01000009">
    <property type="protein sequence ID" value="RJE27090.1"/>
    <property type="molecule type" value="Genomic_DNA"/>
</dbReference>
<reference evidence="2" key="1">
    <citation type="submission" date="2017-02" db="EMBL/GenBank/DDBJ databases">
        <authorList>
            <person name="Tafer H."/>
            <person name="Lopandic K."/>
        </authorList>
    </citation>
    <scope>NUCLEOTIDE SEQUENCE [LARGE SCALE GENOMIC DNA]</scope>
    <source>
        <strain evidence="2">CBS 366.77</strain>
    </source>
</reference>
<gene>
    <name evidence="1" type="ORF">PHISCL_00557</name>
</gene>
<comment type="caution">
    <text evidence="1">The sequence shown here is derived from an EMBL/GenBank/DDBJ whole genome shotgun (WGS) entry which is preliminary data.</text>
</comment>
<proteinExistence type="predicted"/>
<keyword evidence="2" id="KW-1185">Reference proteome</keyword>